<dbReference type="OrthoDB" id="27859at2157"/>
<dbReference type="PATRIC" id="fig|768679.9.peg.368"/>
<evidence type="ECO:0000313" key="1">
    <source>
        <dbReference type="EMBL" id="CCC81026.1"/>
    </source>
</evidence>
<dbReference type="STRING" id="768679.TTX_0351"/>
<sequence>MDLRRFNDILRELVLRPLSDIENSVEGIVEGLSEQFGVSRPRVVATAVPTDECGQERPGLCRGIAGRYSDGALVFFYRATLPTILHLFAHHLQAAELGERFRAAMAYEAERLPWELRPLEIAASVRAAQIARSAPPRLWRIWEDEVKPRIKELDENLAKLSGEVEPLLRVIAAQARP</sequence>
<gene>
    <name evidence="1" type="ordered locus">TTX_0351</name>
</gene>
<dbReference type="KEGG" id="ttn:TTX_0351"/>
<reference evidence="1 2" key="1">
    <citation type="journal article" date="2011" name="PLoS ONE">
        <title>The complete genome sequence of Thermoproteus tenax: a physiologically versatile member of the Crenarchaeota.</title>
        <authorList>
            <person name="Siebers B."/>
            <person name="Zaparty M."/>
            <person name="Raddatz G."/>
            <person name="Tjaden B."/>
            <person name="Albers S.V."/>
            <person name="Bell S.D."/>
            <person name="Blombach F."/>
            <person name="Kletzin A."/>
            <person name="Kyrpides N."/>
            <person name="Lanz C."/>
            <person name="Plagens A."/>
            <person name="Rampp M."/>
            <person name="Rosinus A."/>
            <person name="von Jan M."/>
            <person name="Makarova K.S."/>
            <person name="Klenk H.P."/>
            <person name="Schuster S.C."/>
            <person name="Hensel R."/>
        </authorList>
    </citation>
    <scope>NUCLEOTIDE SEQUENCE [LARGE SCALE GENOMIC DNA]</scope>
    <source>
        <strain evidence="2">ATCC 35583 / DSM 2078 / JCM 9277 / NBRC 100435 / Kra 1</strain>
    </source>
</reference>
<dbReference type="eggNOG" id="arCOG07427">
    <property type="taxonomic scope" value="Archaea"/>
</dbReference>
<organism evidence="1 2">
    <name type="scientific">Thermoproteus tenax (strain ATCC 35583 / DSM 2078 / JCM 9277 / NBRC 100435 / Kra 1)</name>
    <dbReference type="NCBI Taxonomy" id="768679"/>
    <lineage>
        <taxon>Archaea</taxon>
        <taxon>Thermoproteota</taxon>
        <taxon>Thermoprotei</taxon>
        <taxon>Thermoproteales</taxon>
        <taxon>Thermoproteaceae</taxon>
        <taxon>Thermoproteus</taxon>
    </lineage>
</organism>
<name>G4RN82_THETK</name>
<accession>G4RN82</accession>
<proteinExistence type="predicted"/>
<dbReference type="RefSeq" id="WP_014126283.1">
    <property type="nucleotide sequence ID" value="NC_016070.1"/>
</dbReference>
<keyword evidence="2" id="KW-1185">Reference proteome</keyword>
<dbReference type="AlphaFoldDB" id="G4RN82"/>
<protein>
    <submittedName>
        <fullName evidence="1">Uncharacterized protein</fullName>
    </submittedName>
</protein>
<dbReference type="PaxDb" id="768679-TTX_0351"/>
<dbReference type="GeneID" id="11263361"/>
<evidence type="ECO:0000313" key="2">
    <source>
        <dbReference type="Proteomes" id="UP000002654"/>
    </source>
</evidence>
<dbReference type="Proteomes" id="UP000002654">
    <property type="component" value="Chromosome"/>
</dbReference>
<dbReference type="EMBL" id="FN869859">
    <property type="protein sequence ID" value="CCC81026.1"/>
    <property type="molecule type" value="Genomic_DNA"/>
</dbReference>
<dbReference type="HOGENOM" id="CLU_1514697_0_0_2"/>